<evidence type="ECO:0000313" key="3">
    <source>
        <dbReference type="Proteomes" id="UP000604825"/>
    </source>
</evidence>
<dbReference type="InterPro" id="IPR025314">
    <property type="entry name" value="DUF4219"/>
</dbReference>
<accession>A0A811SRF8</accession>
<organism evidence="2 3">
    <name type="scientific">Miscanthus lutarioriparius</name>
    <dbReference type="NCBI Taxonomy" id="422564"/>
    <lineage>
        <taxon>Eukaryota</taxon>
        <taxon>Viridiplantae</taxon>
        <taxon>Streptophyta</taxon>
        <taxon>Embryophyta</taxon>
        <taxon>Tracheophyta</taxon>
        <taxon>Spermatophyta</taxon>
        <taxon>Magnoliopsida</taxon>
        <taxon>Liliopsida</taxon>
        <taxon>Poales</taxon>
        <taxon>Poaceae</taxon>
        <taxon>PACMAD clade</taxon>
        <taxon>Panicoideae</taxon>
        <taxon>Andropogonodae</taxon>
        <taxon>Andropogoneae</taxon>
        <taxon>Saccharinae</taxon>
        <taxon>Miscanthus</taxon>
    </lineage>
</organism>
<comment type="caution">
    <text evidence="2">The sequence shown here is derived from an EMBL/GenBank/DDBJ whole genome shotgun (WGS) entry which is preliminary data.</text>
</comment>
<feature type="domain" description="DUF4219" evidence="1">
    <location>
        <begin position="20"/>
        <end position="44"/>
    </location>
</feature>
<gene>
    <name evidence="2" type="ORF">NCGR_LOCUS67238</name>
</gene>
<proteinExistence type="predicted"/>
<dbReference type="EMBL" id="CAJGYO010000689">
    <property type="protein sequence ID" value="CAD6343140.1"/>
    <property type="molecule type" value="Genomic_DNA"/>
</dbReference>
<dbReference type="Pfam" id="PF13961">
    <property type="entry name" value="DUF4219"/>
    <property type="match status" value="1"/>
</dbReference>
<evidence type="ECO:0000313" key="2">
    <source>
        <dbReference type="EMBL" id="CAD6343140.1"/>
    </source>
</evidence>
<dbReference type="AlphaFoldDB" id="A0A811SRF8"/>
<protein>
    <recommendedName>
        <fullName evidence="1">DUF4219 domain-containing protein</fullName>
    </recommendedName>
</protein>
<evidence type="ECO:0000259" key="1">
    <source>
        <dbReference type="Pfam" id="PF13961"/>
    </source>
</evidence>
<sequence length="94" mass="10058">MGDRSGGAGGGDDRIMYPSLTATNYTSWSIRVQAIMEDQGVWEIMEPSGESSEQGATAAMAAKVKDKKARAHLLQCLPDDLLMQVAAKKTGKEV</sequence>
<keyword evidence="3" id="KW-1185">Reference proteome</keyword>
<dbReference type="Proteomes" id="UP000604825">
    <property type="component" value="Unassembled WGS sequence"/>
</dbReference>
<reference evidence="2" key="1">
    <citation type="submission" date="2020-10" db="EMBL/GenBank/DDBJ databases">
        <authorList>
            <person name="Han B."/>
            <person name="Lu T."/>
            <person name="Zhao Q."/>
            <person name="Huang X."/>
            <person name="Zhao Y."/>
        </authorList>
    </citation>
    <scope>NUCLEOTIDE SEQUENCE</scope>
</reference>
<dbReference type="OrthoDB" id="1736387at2759"/>
<name>A0A811SRF8_9POAL</name>